<keyword evidence="1" id="KW-1133">Transmembrane helix</keyword>
<keyword evidence="3" id="KW-1185">Reference proteome</keyword>
<name>A0A7J5Y0H1_DISMA</name>
<organism evidence="2 3">
    <name type="scientific">Dissostichus mawsoni</name>
    <name type="common">Antarctic cod</name>
    <dbReference type="NCBI Taxonomy" id="36200"/>
    <lineage>
        <taxon>Eukaryota</taxon>
        <taxon>Metazoa</taxon>
        <taxon>Chordata</taxon>
        <taxon>Craniata</taxon>
        <taxon>Vertebrata</taxon>
        <taxon>Euteleostomi</taxon>
        <taxon>Actinopterygii</taxon>
        <taxon>Neopterygii</taxon>
        <taxon>Teleostei</taxon>
        <taxon>Neoteleostei</taxon>
        <taxon>Acanthomorphata</taxon>
        <taxon>Eupercaria</taxon>
        <taxon>Perciformes</taxon>
        <taxon>Notothenioidei</taxon>
        <taxon>Nototheniidae</taxon>
        <taxon>Dissostichus</taxon>
    </lineage>
</organism>
<dbReference type="PANTHER" id="PTHR10877:SF134">
    <property type="entry name" value="POLYCYSTIN-1-LIKE PROTEIN 2"/>
    <property type="match status" value="1"/>
</dbReference>
<proteinExistence type="predicted"/>
<evidence type="ECO:0000313" key="3">
    <source>
        <dbReference type="Proteomes" id="UP000518266"/>
    </source>
</evidence>
<keyword evidence="1" id="KW-0472">Membrane</keyword>
<dbReference type="AlphaFoldDB" id="A0A7J5Y0H1"/>
<dbReference type="EMBL" id="JAAKFY010000018">
    <property type="protein sequence ID" value="KAF3842904.1"/>
    <property type="molecule type" value="Genomic_DNA"/>
</dbReference>
<sequence length="163" mass="17806">MVPSNDPLPFKILLGYMDFPTETNNVAMTEMPHDGATQEERYTWLLDPKDLKGNTGVHYLVVRPIVGPGIKSINATLSITPISAACRFWDESKLDWSTNGCKSASATTSPSLGALSLSLPTSLTRPRTAELFATFAENPLVVSFVASLFGAYLLVVLWARRKT</sequence>
<dbReference type="GO" id="GO:0016020">
    <property type="term" value="C:membrane"/>
    <property type="evidence" value="ECO:0007669"/>
    <property type="project" value="TreeGrafter"/>
</dbReference>
<protein>
    <submittedName>
        <fullName evidence="2">Uncharacterized protein</fullName>
    </submittedName>
</protein>
<gene>
    <name evidence="2" type="ORF">F7725_001753</name>
</gene>
<dbReference type="GO" id="GO:0005262">
    <property type="term" value="F:calcium channel activity"/>
    <property type="evidence" value="ECO:0007669"/>
    <property type="project" value="TreeGrafter"/>
</dbReference>
<dbReference type="OrthoDB" id="8927666at2759"/>
<dbReference type="Proteomes" id="UP000518266">
    <property type="component" value="Unassembled WGS sequence"/>
</dbReference>
<accession>A0A7J5Y0H1</accession>
<evidence type="ECO:0000256" key="1">
    <source>
        <dbReference type="SAM" id="Phobius"/>
    </source>
</evidence>
<keyword evidence="1" id="KW-0812">Transmembrane</keyword>
<dbReference type="PANTHER" id="PTHR10877">
    <property type="entry name" value="POLYCYSTIN FAMILY MEMBER"/>
    <property type="match status" value="1"/>
</dbReference>
<feature type="transmembrane region" description="Helical" evidence="1">
    <location>
        <begin position="140"/>
        <end position="159"/>
    </location>
</feature>
<evidence type="ECO:0000313" key="2">
    <source>
        <dbReference type="EMBL" id="KAF3842904.1"/>
    </source>
</evidence>
<dbReference type="GO" id="GO:0050982">
    <property type="term" value="P:detection of mechanical stimulus"/>
    <property type="evidence" value="ECO:0007669"/>
    <property type="project" value="TreeGrafter"/>
</dbReference>
<reference evidence="2 3" key="1">
    <citation type="submission" date="2020-03" db="EMBL/GenBank/DDBJ databases">
        <title>Dissostichus mawsoni Genome sequencing and assembly.</title>
        <authorList>
            <person name="Park H."/>
        </authorList>
    </citation>
    <scope>NUCLEOTIDE SEQUENCE [LARGE SCALE GENOMIC DNA]</scope>
    <source>
        <strain evidence="2">DM0001</strain>
        <tissue evidence="2">Muscle</tissue>
    </source>
</reference>
<dbReference type="InterPro" id="IPR051223">
    <property type="entry name" value="Polycystin"/>
</dbReference>
<comment type="caution">
    <text evidence="2">The sequence shown here is derived from an EMBL/GenBank/DDBJ whole genome shotgun (WGS) entry which is preliminary data.</text>
</comment>